<organism evidence="10 11">
    <name type="scientific">Sutterella parvirubra YIT 11816</name>
    <dbReference type="NCBI Taxonomy" id="762967"/>
    <lineage>
        <taxon>Bacteria</taxon>
        <taxon>Pseudomonadati</taxon>
        <taxon>Pseudomonadota</taxon>
        <taxon>Betaproteobacteria</taxon>
        <taxon>Burkholderiales</taxon>
        <taxon>Sutterellaceae</taxon>
        <taxon>Sutterella</taxon>
    </lineage>
</organism>
<dbReference type="SUPFAM" id="SSF53850">
    <property type="entry name" value="Periplasmic binding protein-like II"/>
    <property type="match status" value="1"/>
</dbReference>
<dbReference type="HOGENOM" id="CLU_017028_7_3_4"/>
<dbReference type="PROSITE" id="PS01040">
    <property type="entry name" value="SBP_BACTERIAL_5"/>
    <property type="match status" value="1"/>
</dbReference>
<dbReference type="Gene3D" id="3.40.190.10">
    <property type="entry name" value="Periplasmic binding protein-like II"/>
    <property type="match status" value="1"/>
</dbReference>
<name>H3KD25_9BURK</name>
<comment type="caution">
    <text evidence="10">The sequence shown here is derived from an EMBL/GenBank/DDBJ whole genome shotgun (WGS) entry which is preliminary data.</text>
</comment>
<dbReference type="NCBIfam" id="NF011942">
    <property type="entry name" value="PRK15413.1"/>
    <property type="match status" value="1"/>
</dbReference>
<dbReference type="OrthoDB" id="9801799at2"/>
<evidence type="ECO:0000313" key="11">
    <source>
        <dbReference type="Proteomes" id="UP000004956"/>
    </source>
</evidence>
<evidence type="ECO:0000256" key="7">
    <source>
        <dbReference type="ARBA" id="ARBA00022764"/>
    </source>
</evidence>
<keyword evidence="6 8" id="KW-0732">Signal</keyword>
<evidence type="ECO:0000313" key="10">
    <source>
        <dbReference type="EMBL" id="EHY31981.1"/>
    </source>
</evidence>
<dbReference type="InterPro" id="IPR000914">
    <property type="entry name" value="SBP_5_dom"/>
</dbReference>
<feature type="domain" description="Solute-binding protein family 5" evidence="9">
    <location>
        <begin position="73"/>
        <end position="432"/>
    </location>
</feature>
<protein>
    <recommendedName>
        <fullName evidence="4">Glutathione-binding protein GsiB</fullName>
    </recommendedName>
</protein>
<dbReference type="GO" id="GO:0043190">
    <property type="term" value="C:ATP-binding cassette (ABC) transporter complex"/>
    <property type="evidence" value="ECO:0007669"/>
    <property type="project" value="InterPro"/>
</dbReference>
<sequence length="516" mass="57525">MNGNQNLRRNALPLALGAAMGLAVAAPQAAEITVAVASGFTTLDPYDASDTLSRTVSSSFYEGLFSLDDQNRPVPALATGYEVSDDGLVYTMKLREGVKFQDGTDFDANAVKINFDRLLDKANNLSRRGFLSMIDKVEVVDPMTVRFTLQMPFSAFVSRLATGTAVMICPKAIEQYGGDVAFKPCGTGPYIMKDYNPSERLYVVKNPNYWQKGLPKLDGILWKPVVENSTRAAMLRTGEAQFAYTIPAEQVKTLQGVKGIEVLVEPSIISRYLIINNQKKPFTDPRVRAAINYAINKEALVKVAFAGYAEPMTGVIPKEISGFENLGVWPYDPKKARELLAEAGFPNGFETELWSGYNNTTAAKVIQFIQQQLRQVGIKTNLRTLEAGQRVAMIESVRTVEEAQSRLYYIGWSNSTAEPDWCLRPIFDSRNAPPVLANEGYYVNKKVDELFDKALLETDLAKREENYREIQRLIWQDAGFAPLVTEMNISGRSLKLKNFRVLPSGSYDFYQAELEP</sequence>
<dbReference type="Gene3D" id="3.90.76.10">
    <property type="entry name" value="Dipeptide-binding Protein, Domain 1"/>
    <property type="match status" value="1"/>
</dbReference>
<evidence type="ECO:0000256" key="6">
    <source>
        <dbReference type="ARBA" id="ARBA00022729"/>
    </source>
</evidence>
<accession>H3KD25</accession>
<reference evidence="10 11" key="1">
    <citation type="submission" date="2011-11" db="EMBL/GenBank/DDBJ databases">
        <authorList>
            <person name="Weinstock G."/>
            <person name="Sodergren E."/>
            <person name="Clifton S."/>
            <person name="Fulton L."/>
            <person name="Fulton B."/>
            <person name="Courtney L."/>
            <person name="Fronick C."/>
            <person name="Harrison M."/>
            <person name="Strong C."/>
            <person name="Farmer C."/>
            <person name="Delahaunty K."/>
            <person name="Markovic C."/>
            <person name="Hall O."/>
            <person name="Minx P."/>
            <person name="Tomlinson C."/>
            <person name="Mitreva M."/>
            <person name="Hou S."/>
            <person name="Chen J."/>
            <person name="Wollam A."/>
            <person name="Pepin K.H."/>
            <person name="Johnson M."/>
            <person name="Bhonagiri V."/>
            <person name="Zhang X."/>
            <person name="Suruliraj S."/>
            <person name="Warren W."/>
            <person name="Chinwalla A."/>
            <person name="Mardis E.R."/>
            <person name="Wilson R.K."/>
        </authorList>
    </citation>
    <scope>NUCLEOTIDE SEQUENCE [LARGE SCALE GENOMIC DNA]</scope>
    <source>
        <strain evidence="10 11">YIT 11816</strain>
    </source>
</reference>
<evidence type="ECO:0000256" key="2">
    <source>
        <dbReference type="ARBA" id="ARBA00004418"/>
    </source>
</evidence>
<dbReference type="InterPro" id="IPR039424">
    <property type="entry name" value="SBP_5"/>
</dbReference>
<dbReference type="GO" id="GO:1904680">
    <property type="term" value="F:peptide transmembrane transporter activity"/>
    <property type="evidence" value="ECO:0007669"/>
    <property type="project" value="TreeGrafter"/>
</dbReference>
<dbReference type="PANTHER" id="PTHR30290">
    <property type="entry name" value="PERIPLASMIC BINDING COMPONENT OF ABC TRANSPORTER"/>
    <property type="match status" value="1"/>
</dbReference>
<comment type="similarity">
    <text evidence="3">Belongs to the bacterial solute-binding protein 5 family.</text>
</comment>
<dbReference type="AlphaFoldDB" id="H3KD25"/>
<dbReference type="InterPro" id="IPR023765">
    <property type="entry name" value="SBP_5_CS"/>
</dbReference>
<gene>
    <name evidence="10" type="ORF">HMPREF9440_00631</name>
</gene>
<keyword evidence="11" id="KW-1185">Reference proteome</keyword>
<evidence type="ECO:0000256" key="1">
    <source>
        <dbReference type="ARBA" id="ARBA00003489"/>
    </source>
</evidence>
<dbReference type="PIRSF" id="PIRSF002741">
    <property type="entry name" value="MppA"/>
    <property type="match status" value="1"/>
</dbReference>
<dbReference type="GO" id="GO:0030288">
    <property type="term" value="C:outer membrane-bounded periplasmic space"/>
    <property type="evidence" value="ECO:0007669"/>
    <property type="project" value="TreeGrafter"/>
</dbReference>
<dbReference type="Gene3D" id="3.10.105.10">
    <property type="entry name" value="Dipeptide-binding Protein, Domain 3"/>
    <property type="match status" value="1"/>
</dbReference>
<evidence type="ECO:0000256" key="4">
    <source>
        <dbReference type="ARBA" id="ARBA00017393"/>
    </source>
</evidence>
<dbReference type="CDD" id="cd08499">
    <property type="entry name" value="PBP2_Ylib_like"/>
    <property type="match status" value="1"/>
</dbReference>
<keyword evidence="5" id="KW-0813">Transport</keyword>
<dbReference type="InterPro" id="IPR030678">
    <property type="entry name" value="Peptide/Ni-bd"/>
</dbReference>
<dbReference type="EMBL" id="AFBQ01000079">
    <property type="protein sequence ID" value="EHY31981.1"/>
    <property type="molecule type" value="Genomic_DNA"/>
</dbReference>
<comment type="function">
    <text evidence="1">Part of the ABC transporter complex GsiABCD involved in glutathione import. Binds glutathione.</text>
</comment>
<dbReference type="Proteomes" id="UP000004956">
    <property type="component" value="Unassembled WGS sequence"/>
</dbReference>
<evidence type="ECO:0000256" key="8">
    <source>
        <dbReference type="SAM" id="SignalP"/>
    </source>
</evidence>
<dbReference type="Pfam" id="PF00496">
    <property type="entry name" value="SBP_bac_5"/>
    <property type="match status" value="1"/>
</dbReference>
<feature type="signal peptide" evidence="8">
    <location>
        <begin position="1"/>
        <end position="25"/>
    </location>
</feature>
<dbReference type="GO" id="GO:0042938">
    <property type="term" value="P:dipeptide transport"/>
    <property type="evidence" value="ECO:0007669"/>
    <property type="project" value="TreeGrafter"/>
</dbReference>
<evidence type="ECO:0000256" key="3">
    <source>
        <dbReference type="ARBA" id="ARBA00005695"/>
    </source>
</evidence>
<keyword evidence="7" id="KW-0574">Periplasm</keyword>
<evidence type="ECO:0000256" key="5">
    <source>
        <dbReference type="ARBA" id="ARBA00022448"/>
    </source>
</evidence>
<feature type="chain" id="PRO_5003587299" description="Glutathione-binding protein GsiB" evidence="8">
    <location>
        <begin position="26"/>
        <end position="516"/>
    </location>
</feature>
<dbReference type="PANTHER" id="PTHR30290:SF32">
    <property type="entry name" value="GLUTATHIONE-BINDING PROTEIN GSIB"/>
    <property type="match status" value="1"/>
</dbReference>
<evidence type="ECO:0000259" key="9">
    <source>
        <dbReference type="Pfam" id="PF00496"/>
    </source>
</evidence>
<dbReference type="STRING" id="762967.HMPREF9440_00631"/>
<proteinExistence type="inferred from homology"/>
<comment type="subcellular location">
    <subcellularLocation>
        <location evidence="2">Periplasm</location>
    </subcellularLocation>
</comment>
<dbReference type="RefSeq" id="WP_008541228.1">
    <property type="nucleotide sequence ID" value="NZ_JH604901.1"/>
</dbReference>
<dbReference type="PATRIC" id="fig|762967.3.peg.512"/>